<dbReference type="InterPro" id="IPR036296">
    <property type="entry name" value="SKP1-like_dim_sf"/>
</dbReference>
<keyword evidence="7" id="KW-1185">Reference proteome</keyword>
<dbReference type="Pfam" id="PF03931">
    <property type="entry name" value="Skp1_POZ"/>
    <property type="match status" value="1"/>
</dbReference>
<comment type="similarity">
    <text evidence="2">Belongs to the SKP1 family.</text>
</comment>
<evidence type="ECO:0000256" key="1">
    <source>
        <dbReference type="ARBA" id="ARBA00004906"/>
    </source>
</evidence>
<proteinExistence type="inferred from homology"/>
<dbReference type="InterPro" id="IPR016897">
    <property type="entry name" value="SKP1"/>
</dbReference>
<accession>A0ABQ7A8N6</accession>
<name>A0ABQ7A8N6_BRACR</name>
<dbReference type="Proteomes" id="UP000266723">
    <property type="component" value="Unassembled WGS sequence"/>
</dbReference>
<evidence type="ECO:0000259" key="5">
    <source>
        <dbReference type="Pfam" id="PF03931"/>
    </source>
</evidence>
<evidence type="ECO:0000313" key="6">
    <source>
        <dbReference type="EMBL" id="KAF3494013.1"/>
    </source>
</evidence>
<evidence type="ECO:0008006" key="8">
    <source>
        <dbReference type="Google" id="ProtNLM"/>
    </source>
</evidence>
<gene>
    <name evidence="6" type="ORF">DY000_02056683</name>
</gene>
<sequence length="197" mass="22087">MEGCSKAPRSFTLRYKSLDEHPFFPDDLPEPMLPPLQYLKPLVKKKSSDDESFEVDEAVVLQSQLLSHVVEDCTGPEHKIEKVTGKILAKVVEYCENHVAFVDDGGANSSSTSSGDALKKWDDKFITQMDLSTVYDLLMAANYLDIKGLFDLTCQGVADVIAACKDHKEIRVTFGLVNDFTEEEEAEVLEENEWAFD</sequence>
<dbReference type="InterPro" id="IPR011333">
    <property type="entry name" value="SKP1/BTB/POZ_sf"/>
</dbReference>
<comment type="caution">
    <text evidence="6">The sequence shown here is derived from an EMBL/GenBank/DDBJ whole genome shotgun (WGS) entry which is preliminary data.</text>
</comment>
<dbReference type="InterPro" id="IPR036263">
    <property type="entry name" value="Chorismate_II_sf"/>
</dbReference>
<dbReference type="InterPro" id="IPR016073">
    <property type="entry name" value="Skp1_comp_POZ"/>
</dbReference>
<dbReference type="PANTHER" id="PTHR11165">
    <property type="entry name" value="SKP1"/>
    <property type="match status" value="1"/>
</dbReference>
<dbReference type="SUPFAM" id="SSF54695">
    <property type="entry name" value="POZ domain"/>
    <property type="match status" value="1"/>
</dbReference>
<dbReference type="Gene3D" id="3.30.710.10">
    <property type="entry name" value="Potassium Channel Kv1.1, Chain A"/>
    <property type="match status" value="1"/>
</dbReference>
<organism evidence="6 7">
    <name type="scientific">Brassica cretica</name>
    <name type="common">Mustard</name>
    <dbReference type="NCBI Taxonomy" id="69181"/>
    <lineage>
        <taxon>Eukaryota</taxon>
        <taxon>Viridiplantae</taxon>
        <taxon>Streptophyta</taxon>
        <taxon>Embryophyta</taxon>
        <taxon>Tracheophyta</taxon>
        <taxon>Spermatophyta</taxon>
        <taxon>Magnoliopsida</taxon>
        <taxon>eudicotyledons</taxon>
        <taxon>Gunneridae</taxon>
        <taxon>Pentapetalae</taxon>
        <taxon>rosids</taxon>
        <taxon>malvids</taxon>
        <taxon>Brassicales</taxon>
        <taxon>Brassicaceae</taxon>
        <taxon>Brassiceae</taxon>
        <taxon>Brassica</taxon>
    </lineage>
</organism>
<dbReference type="SUPFAM" id="SSF81382">
    <property type="entry name" value="Skp1 dimerisation domain-like"/>
    <property type="match status" value="1"/>
</dbReference>
<keyword evidence="3" id="KW-0833">Ubl conjugation pathway</keyword>
<evidence type="ECO:0000313" key="7">
    <source>
        <dbReference type="Proteomes" id="UP000266723"/>
    </source>
</evidence>
<feature type="domain" description="SKP1 component POZ" evidence="5">
    <location>
        <begin position="43"/>
        <end position="99"/>
    </location>
</feature>
<dbReference type="SMART" id="SM00512">
    <property type="entry name" value="Skp1"/>
    <property type="match status" value="1"/>
</dbReference>
<dbReference type="InterPro" id="IPR016072">
    <property type="entry name" value="Skp1_comp_dimer"/>
</dbReference>
<comment type="pathway">
    <text evidence="1">Protein modification; protein ubiquitination.</text>
</comment>
<dbReference type="Pfam" id="PF01466">
    <property type="entry name" value="Skp1"/>
    <property type="match status" value="1"/>
</dbReference>
<evidence type="ECO:0000256" key="3">
    <source>
        <dbReference type="ARBA" id="ARBA00022786"/>
    </source>
</evidence>
<protein>
    <recommendedName>
        <fullName evidence="8">SKP1-like protein</fullName>
    </recommendedName>
</protein>
<evidence type="ECO:0000256" key="2">
    <source>
        <dbReference type="ARBA" id="ARBA00009993"/>
    </source>
</evidence>
<dbReference type="EMBL" id="QGKV02002055">
    <property type="protein sequence ID" value="KAF3494013.1"/>
    <property type="molecule type" value="Genomic_DNA"/>
</dbReference>
<dbReference type="CDD" id="cd18322">
    <property type="entry name" value="BTB_POZ_SKP1"/>
    <property type="match status" value="1"/>
</dbReference>
<dbReference type="InterPro" id="IPR001232">
    <property type="entry name" value="SKP1-like"/>
</dbReference>
<reference evidence="6 7" key="1">
    <citation type="journal article" date="2020" name="BMC Genomics">
        <title>Intraspecific diversification of the crop wild relative Brassica cretica Lam. using demographic model selection.</title>
        <authorList>
            <person name="Kioukis A."/>
            <person name="Michalopoulou V.A."/>
            <person name="Briers L."/>
            <person name="Pirintsos S."/>
            <person name="Studholme D.J."/>
            <person name="Pavlidis P."/>
            <person name="Sarris P.F."/>
        </authorList>
    </citation>
    <scope>NUCLEOTIDE SEQUENCE [LARGE SCALE GENOMIC DNA]</scope>
    <source>
        <strain evidence="7">cv. PFS-1207/04</strain>
    </source>
</reference>
<evidence type="ECO:0000259" key="4">
    <source>
        <dbReference type="Pfam" id="PF01466"/>
    </source>
</evidence>
<dbReference type="SUPFAM" id="SSF48600">
    <property type="entry name" value="Chorismate mutase II"/>
    <property type="match status" value="1"/>
</dbReference>
<feature type="domain" description="SKP1 component dimerisation" evidence="4">
    <location>
        <begin position="147"/>
        <end position="195"/>
    </location>
</feature>